<dbReference type="Proteomes" id="UP000238949">
    <property type="component" value="Unassembled WGS sequence"/>
</dbReference>
<comment type="caution">
    <text evidence="4">The sequence shown here is derived from an EMBL/GenBank/DDBJ whole genome shotgun (WGS) entry which is preliminary data.</text>
</comment>
<proteinExistence type="predicted"/>
<dbReference type="GO" id="GO:0003677">
    <property type="term" value="F:DNA binding"/>
    <property type="evidence" value="ECO:0007669"/>
    <property type="project" value="UniProtKB-KW"/>
</dbReference>
<dbReference type="EMBL" id="PVNP01000059">
    <property type="protein sequence ID" value="PRO74152.1"/>
    <property type="molecule type" value="Genomic_DNA"/>
</dbReference>
<dbReference type="AlphaFoldDB" id="A0A2S9VCH2"/>
<evidence type="ECO:0000259" key="3">
    <source>
        <dbReference type="PROSITE" id="PS51736"/>
    </source>
</evidence>
<reference evidence="5" key="1">
    <citation type="journal article" date="2020" name="Int. J. Syst. Evol. Microbiol.">
        <title>Alteromonas alba sp. nov., a marine bacterium isolated from the seawater of the West Pacific Ocean.</title>
        <authorList>
            <person name="Sun C."/>
            <person name="Wu Y.-H."/>
            <person name="Xamxidin M."/>
            <person name="Cheng H."/>
            <person name="Xu X.-W."/>
        </authorList>
    </citation>
    <scope>NUCLEOTIDE SEQUENCE [LARGE SCALE GENOMIC DNA]</scope>
    <source>
        <strain evidence="5">190</strain>
    </source>
</reference>
<dbReference type="InterPro" id="IPR006119">
    <property type="entry name" value="Resolv_N"/>
</dbReference>
<dbReference type="OrthoDB" id="9786476at2"/>
<keyword evidence="1" id="KW-0238">DNA-binding</keyword>
<dbReference type="RefSeq" id="WP_105934090.1">
    <property type="nucleotide sequence ID" value="NZ_PVNP01000059.1"/>
</dbReference>
<keyword evidence="5" id="KW-1185">Reference proteome</keyword>
<sequence length="150" mass="17193">MTKIGYVRTSTNKQYTDRQINELKRYCDKIYVEDGVSARKKNRPVYRKAVAKLAEGDEFIVMSFDRAYRSVVEGLSSLDELTEKGITLKSLSQHLDPTTPDGRLFFTMTIAVGEWEVNINSWRTIQGLKAAVKRGKRLGRPRKAIKSENF</sequence>
<dbReference type="Pfam" id="PF00239">
    <property type="entry name" value="Resolvase"/>
    <property type="match status" value="1"/>
</dbReference>
<dbReference type="SMART" id="SM00857">
    <property type="entry name" value="Resolvase"/>
    <property type="match status" value="1"/>
</dbReference>
<dbReference type="GO" id="GO:0000150">
    <property type="term" value="F:DNA strand exchange activity"/>
    <property type="evidence" value="ECO:0007669"/>
    <property type="project" value="InterPro"/>
</dbReference>
<dbReference type="SUPFAM" id="SSF53041">
    <property type="entry name" value="Resolvase-like"/>
    <property type="match status" value="1"/>
</dbReference>
<dbReference type="InterPro" id="IPR050639">
    <property type="entry name" value="SSR_resolvase"/>
</dbReference>
<evidence type="ECO:0000313" key="4">
    <source>
        <dbReference type="EMBL" id="PRO74152.1"/>
    </source>
</evidence>
<dbReference type="CDD" id="cd03768">
    <property type="entry name" value="SR_ResInv"/>
    <property type="match status" value="1"/>
</dbReference>
<evidence type="ECO:0000313" key="5">
    <source>
        <dbReference type="Proteomes" id="UP000238949"/>
    </source>
</evidence>
<accession>A0A2S9VCH2</accession>
<feature type="domain" description="Resolvase/invertase-type recombinase catalytic" evidence="3">
    <location>
        <begin position="2"/>
        <end position="135"/>
    </location>
</feature>
<gene>
    <name evidence="4" type="ORF">C6Y40_07745</name>
</gene>
<dbReference type="Gene3D" id="3.40.50.1390">
    <property type="entry name" value="Resolvase, N-terminal catalytic domain"/>
    <property type="match status" value="1"/>
</dbReference>
<protein>
    <recommendedName>
        <fullName evidence="3">Resolvase/invertase-type recombinase catalytic domain-containing protein</fullName>
    </recommendedName>
</protein>
<name>A0A2S9VCH2_9ALTE</name>
<organism evidence="4 5">
    <name type="scientific">Alteromonas alba</name>
    <dbReference type="NCBI Taxonomy" id="2079529"/>
    <lineage>
        <taxon>Bacteria</taxon>
        <taxon>Pseudomonadati</taxon>
        <taxon>Pseudomonadota</taxon>
        <taxon>Gammaproteobacteria</taxon>
        <taxon>Alteromonadales</taxon>
        <taxon>Alteromonadaceae</taxon>
        <taxon>Alteromonas/Salinimonas group</taxon>
        <taxon>Alteromonas</taxon>
    </lineage>
</organism>
<dbReference type="PROSITE" id="PS51736">
    <property type="entry name" value="RECOMBINASES_3"/>
    <property type="match status" value="1"/>
</dbReference>
<evidence type="ECO:0000256" key="2">
    <source>
        <dbReference type="ARBA" id="ARBA00023172"/>
    </source>
</evidence>
<evidence type="ECO:0000256" key="1">
    <source>
        <dbReference type="ARBA" id="ARBA00023125"/>
    </source>
</evidence>
<dbReference type="PANTHER" id="PTHR30461:SF2">
    <property type="entry name" value="SERINE RECOMBINASE PINE-RELATED"/>
    <property type="match status" value="1"/>
</dbReference>
<keyword evidence="2" id="KW-0233">DNA recombination</keyword>
<dbReference type="PANTHER" id="PTHR30461">
    <property type="entry name" value="DNA-INVERTASE FROM LAMBDOID PROPHAGE"/>
    <property type="match status" value="1"/>
</dbReference>
<dbReference type="InterPro" id="IPR036162">
    <property type="entry name" value="Resolvase-like_N_sf"/>
</dbReference>